<dbReference type="EMBL" id="UYYB01013647">
    <property type="protein sequence ID" value="VDM69815.1"/>
    <property type="molecule type" value="Genomic_DNA"/>
</dbReference>
<feature type="compositionally biased region" description="Gly residues" evidence="1">
    <location>
        <begin position="68"/>
        <end position="90"/>
    </location>
</feature>
<feature type="region of interest" description="Disordered" evidence="1">
    <location>
        <begin position="25"/>
        <end position="134"/>
    </location>
</feature>
<evidence type="ECO:0000313" key="2">
    <source>
        <dbReference type="EMBL" id="VDM69815.1"/>
    </source>
</evidence>
<accession>A0A3P7KF55</accession>
<dbReference type="Proteomes" id="UP000270094">
    <property type="component" value="Unassembled WGS sequence"/>
</dbReference>
<sequence length="265" mass="28589">MIRPRHAVVSPDVCRRYDQHQRLIARSRRSTSCSSSEASDDEEGKRLSLLGSKYCGRKPDNDNDPDDGAGGQGGVSGAGSGGVNEAGGSGMTYCKPNSHSGGDSAHERRSGGATDAPTSQQHLFPIPEMTHLDNDNGDRLRAKLLHRSHTAERIARNWATVFAHSYVREISCFGTPPRDMDLFPTDTKRNGVSGWIHSLKRTRSDDRIPQTECVDAESLGDSVFDAPMDSADSSRGAEIDRESDSGCSSERAAKNAAKEDTLKAA</sequence>
<keyword evidence="3" id="KW-1185">Reference proteome</keyword>
<feature type="region of interest" description="Disordered" evidence="1">
    <location>
        <begin position="218"/>
        <end position="265"/>
    </location>
</feature>
<dbReference type="OrthoDB" id="5857939at2759"/>
<organism evidence="2 3">
    <name type="scientific">Strongylus vulgaris</name>
    <name type="common">Blood worm</name>
    <dbReference type="NCBI Taxonomy" id="40348"/>
    <lineage>
        <taxon>Eukaryota</taxon>
        <taxon>Metazoa</taxon>
        <taxon>Ecdysozoa</taxon>
        <taxon>Nematoda</taxon>
        <taxon>Chromadorea</taxon>
        <taxon>Rhabditida</taxon>
        <taxon>Rhabditina</taxon>
        <taxon>Rhabditomorpha</taxon>
        <taxon>Strongyloidea</taxon>
        <taxon>Strongylidae</taxon>
        <taxon>Strongylus</taxon>
    </lineage>
</organism>
<feature type="compositionally biased region" description="Basic and acidic residues" evidence="1">
    <location>
        <begin position="251"/>
        <end position="265"/>
    </location>
</feature>
<proteinExistence type="predicted"/>
<dbReference type="AlphaFoldDB" id="A0A3P7KF55"/>
<gene>
    <name evidence="2" type="ORF">SVUK_LOCUS4813</name>
</gene>
<feature type="compositionally biased region" description="Basic and acidic residues" evidence="1">
    <location>
        <begin position="235"/>
        <end position="244"/>
    </location>
</feature>
<evidence type="ECO:0000256" key="1">
    <source>
        <dbReference type="SAM" id="MobiDB-lite"/>
    </source>
</evidence>
<protein>
    <submittedName>
        <fullName evidence="2">Uncharacterized protein</fullName>
    </submittedName>
</protein>
<name>A0A3P7KF55_STRVU</name>
<evidence type="ECO:0000313" key="3">
    <source>
        <dbReference type="Proteomes" id="UP000270094"/>
    </source>
</evidence>
<reference evidence="2 3" key="1">
    <citation type="submission" date="2018-11" db="EMBL/GenBank/DDBJ databases">
        <authorList>
            <consortium name="Pathogen Informatics"/>
        </authorList>
    </citation>
    <scope>NUCLEOTIDE SEQUENCE [LARGE SCALE GENOMIC DNA]</scope>
</reference>